<protein>
    <recommendedName>
        <fullName evidence="3">Secreted protein</fullName>
    </recommendedName>
</protein>
<evidence type="ECO:0000313" key="2">
    <source>
        <dbReference type="EMBL" id="ABP45786.1"/>
    </source>
</evidence>
<keyword evidence="1" id="KW-0732">Signal</keyword>
<gene>
    <name evidence="2" type="ordered locus">Mflv_3309</name>
</gene>
<dbReference type="eggNOG" id="ENOG5031Q02">
    <property type="taxonomic scope" value="Bacteria"/>
</dbReference>
<dbReference type="HOGENOM" id="CLU_1914792_0_0_11"/>
<name>A4TAI2_MYCGI</name>
<proteinExistence type="predicted"/>
<dbReference type="KEGG" id="mgi:Mflv_3309"/>
<dbReference type="STRING" id="350054.Mflv_3309"/>
<reference evidence="2" key="1">
    <citation type="submission" date="2007-04" db="EMBL/GenBank/DDBJ databases">
        <authorList>
            <consortium name="US DOE Joint Genome Institute"/>
            <person name="Copeland A."/>
            <person name="Lucas S."/>
            <person name="Lapidus A."/>
            <person name="Barry K."/>
            <person name="Detter J.C."/>
            <person name="Glavina del Rio T."/>
            <person name="Hammon N."/>
            <person name="Israni S."/>
            <person name="Dalin E."/>
            <person name="Tice H."/>
            <person name="Pitluck S."/>
            <person name="Chain P."/>
            <person name="Malfatti S."/>
            <person name="Shin M."/>
            <person name="Vergez L."/>
            <person name="Schmutz J."/>
            <person name="Larimer F."/>
            <person name="Land M."/>
            <person name="Hauser L."/>
            <person name="Kyrpides N."/>
            <person name="Mikhailova N."/>
            <person name="Miller C."/>
            <person name="Richardson P."/>
        </authorList>
    </citation>
    <scope>NUCLEOTIDE SEQUENCE</scope>
    <source>
        <strain evidence="2">PYR-GCK</strain>
    </source>
</reference>
<sequence length="137" mass="14034">MPYDPGMIRSFTVLALTALLSGSAVSVAGAQPEQNGCTYVLSAPSVVNVSGTDMVTARVNIGACDGAVTYQTTACISLHGADDAGHCAQGRGILPAQVFFQPYRPGATYTATGRGCASKGNPPQKYCQEVGPFTATL</sequence>
<reference evidence="2" key="2">
    <citation type="journal article" date="2013" name="PLoS ONE">
        <title>A Gene Expression Study of the Activities of Aromatic Ring-Cleavage Dioxygenases in Mycobacterium gilvum PYR-GCK to Changes in Salinity and pH during Pyrene Degradation.</title>
        <authorList>
            <person name="Badejo A.C."/>
            <person name="Badejo A.O."/>
            <person name="Shin K.H."/>
            <person name="Chai Y.G."/>
        </authorList>
    </citation>
    <scope>NUCLEOTIDE SEQUENCE [LARGE SCALE GENOMIC DNA]</scope>
    <source>
        <strain evidence="2">PYR-GCK</strain>
    </source>
</reference>
<dbReference type="EMBL" id="CP000656">
    <property type="protein sequence ID" value="ABP45786.1"/>
    <property type="molecule type" value="Genomic_DNA"/>
</dbReference>
<accession>A4TAI2</accession>
<evidence type="ECO:0008006" key="3">
    <source>
        <dbReference type="Google" id="ProtNLM"/>
    </source>
</evidence>
<feature type="chain" id="PRO_5002673022" description="Secreted protein" evidence="1">
    <location>
        <begin position="31"/>
        <end position="137"/>
    </location>
</feature>
<evidence type="ECO:0000256" key="1">
    <source>
        <dbReference type="SAM" id="SignalP"/>
    </source>
</evidence>
<feature type="signal peptide" evidence="1">
    <location>
        <begin position="1"/>
        <end position="30"/>
    </location>
</feature>
<dbReference type="AlphaFoldDB" id="A4TAI2"/>
<organism evidence="2">
    <name type="scientific">Mycolicibacterium gilvum (strain PYR-GCK)</name>
    <name type="common">Mycobacterium gilvum (strain PYR-GCK)</name>
    <dbReference type="NCBI Taxonomy" id="350054"/>
    <lineage>
        <taxon>Bacteria</taxon>
        <taxon>Bacillati</taxon>
        <taxon>Actinomycetota</taxon>
        <taxon>Actinomycetes</taxon>
        <taxon>Mycobacteriales</taxon>
        <taxon>Mycobacteriaceae</taxon>
        <taxon>Mycolicibacterium</taxon>
    </lineage>
</organism>